<dbReference type="EMBL" id="JBHILM010000007">
    <property type="protein sequence ID" value="MFB5680831.1"/>
    <property type="molecule type" value="Genomic_DNA"/>
</dbReference>
<feature type="domain" description="PepSY" evidence="2">
    <location>
        <begin position="33"/>
        <end position="87"/>
    </location>
</feature>
<name>A0ABV5B8F8_9BACL</name>
<comment type="caution">
    <text evidence="3">The sequence shown here is derived from an EMBL/GenBank/DDBJ whole genome shotgun (WGS) entry which is preliminary data.</text>
</comment>
<accession>A0ABV5B8F8</accession>
<dbReference type="Pfam" id="PF03413">
    <property type="entry name" value="PepSY"/>
    <property type="match status" value="2"/>
</dbReference>
<feature type="domain" description="PepSY" evidence="2">
    <location>
        <begin position="168"/>
        <end position="224"/>
    </location>
</feature>
<feature type="compositionally biased region" description="Polar residues" evidence="1">
    <location>
        <begin position="104"/>
        <end position="123"/>
    </location>
</feature>
<dbReference type="Gene3D" id="3.10.450.40">
    <property type="match status" value="2"/>
</dbReference>
<feature type="region of interest" description="Disordered" evidence="1">
    <location>
        <begin position="103"/>
        <end position="162"/>
    </location>
</feature>
<organism evidence="3 4">
    <name type="scientific">Paenibacillus terreus</name>
    <dbReference type="NCBI Taxonomy" id="1387834"/>
    <lineage>
        <taxon>Bacteria</taxon>
        <taxon>Bacillati</taxon>
        <taxon>Bacillota</taxon>
        <taxon>Bacilli</taxon>
        <taxon>Bacillales</taxon>
        <taxon>Paenibacillaceae</taxon>
        <taxon>Paenibacillus</taxon>
    </lineage>
</organism>
<evidence type="ECO:0000313" key="4">
    <source>
        <dbReference type="Proteomes" id="UP001580407"/>
    </source>
</evidence>
<feature type="compositionally biased region" description="Polar residues" evidence="1">
    <location>
        <begin position="133"/>
        <end position="145"/>
    </location>
</feature>
<evidence type="ECO:0000256" key="1">
    <source>
        <dbReference type="SAM" id="MobiDB-lite"/>
    </source>
</evidence>
<dbReference type="RefSeq" id="WP_375524630.1">
    <property type="nucleotide sequence ID" value="NZ_JBHILM010000007.1"/>
</dbReference>
<evidence type="ECO:0000313" key="3">
    <source>
        <dbReference type="EMBL" id="MFB5680831.1"/>
    </source>
</evidence>
<protein>
    <submittedName>
        <fullName evidence="3">PepSY domain-containing protein</fullName>
    </submittedName>
</protein>
<feature type="compositionally biased region" description="Basic and acidic residues" evidence="1">
    <location>
        <begin position="147"/>
        <end position="162"/>
    </location>
</feature>
<proteinExistence type="predicted"/>
<gene>
    <name evidence="3" type="ORF">ACE3NQ_07915</name>
</gene>
<evidence type="ECO:0000259" key="2">
    <source>
        <dbReference type="Pfam" id="PF03413"/>
    </source>
</evidence>
<reference evidence="3 4" key="1">
    <citation type="submission" date="2024-09" db="EMBL/GenBank/DDBJ databases">
        <authorList>
            <person name="Ruan L."/>
        </authorList>
    </citation>
    <scope>NUCLEOTIDE SEQUENCE [LARGE SCALE GENOMIC DNA]</scope>
    <source>
        <strain evidence="3 4">D33</strain>
    </source>
</reference>
<keyword evidence="4" id="KW-1185">Reference proteome</keyword>
<dbReference type="Proteomes" id="UP001580407">
    <property type="component" value="Unassembled WGS sequence"/>
</dbReference>
<sequence length="238" mass="25847">MKPILWSLCAVLLIAGIISIGTVWNAQKNKAAALSEEEAVSAVLAQYPGEVLDVSLQSDAYLLQMKSHTGLYELKVDAEQGSILSIERLDGELSQEQLAAAFPTEQQGESQSADEAAQQTQMKNGKGAEAEASTDTQITSDSVSAGKQDEGKEKLEEDAEPVRTARIVTDKEAKNIALQQVQGKVEDVDFRTEGGVRYYLVEIDTPDEREAIVQVNAISGVIMSVAWDEEDDPEEDDE</sequence>
<dbReference type="InterPro" id="IPR025711">
    <property type="entry name" value="PepSY"/>
</dbReference>